<protein>
    <submittedName>
        <fullName evidence="1">Uncharacterized protein</fullName>
    </submittedName>
</protein>
<proteinExistence type="predicted"/>
<accession>A0ABW4L6D5</accession>
<evidence type="ECO:0000313" key="2">
    <source>
        <dbReference type="Proteomes" id="UP001597277"/>
    </source>
</evidence>
<dbReference type="EMBL" id="JBHUEE010000008">
    <property type="protein sequence ID" value="MFD1719025.1"/>
    <property type="molecule type" value="Genomic_DNA"/>
</dbReference>
<evidence type="ECO:0000313" key="1">
    <source>
        <dbReference type="EMBL" id="MFD1719025.1"/>
    </source>
</evidence>
<dbReference type="RefSeq" id="WP_388008494.1">
    <property type="nucleotide sequence ID" value="NZ_JBHUEE010000008.1"/>
</dbReference>
<reference evidence="2" key="1">
    <citation type="journal article" date="2019" name="Int. J. Syst. Evol. Microbiol.">
        <title>The Global Catalogue of Microorganisms (GCM) 10K type strain sequencing project: providing services to taxonomists for standard genome sequencing and annotation.</title>
        <authorList>
            <consortium name="The Broad Institute Genomics Platform"/>
            <consortium name="The Broad Institute Genome Sequencing Center for Infectious Disease"/>
            <person name="Wu L."/>
            <person name="Ma J."/>
        </authorList>
    </citation>
    <scope>NUCLEOTIDE SEQUENCE [LARGE SCALE GENOMIC DNA]</scope>
    <source>
        <strain evidence="2">JCM 17130</strain>
    </source>
</reference>
<dbReference type="Proteomes" id="UP001597277">
    <property type="component" value="Unassembled WGS sequence"/>
</dbReference>
<sequence>MPELTPPTATTTSWNFELLDPFVEDFVAAAEGRAIVANFATIPTWMFVEPVPVSEIVDSIAVIDAYATAVVPYAGE</sequence>
<keyword evidence="2" id="KW-1185">Reference proteome</keyword>
<organism evidence="1 2">
    <name type="scientific">Georgenia deserti</name>
    <dbReference type="NCBI Taxonomy" id="2093781"/>
    <lineage>
        <taxon>Bacteria</taxon>
        <taxon>Bacillati</taxon>
        <taxon>Actinomycetota</taxon>
        <taxon>Actinomycetes</taxon>
        <taxon>Micrococcales</taxon>
        <taxon>Bogoriellaceae</taxon>
        <taxon>Georgenia</taxon>
    </lineage>
</organism>
<gene>
    <name evidence="1" type="ORF">ACFSE6_14355</name>
</gene>
<name>A0ABW4L6D5_9MICO</name>
<comment type="caution">
    <text evidence="1">The sequence shown here is derived from an EMBL/GenBank/DDBJ whole genome shotgun (WGS) entry which is preliminary data.</text>
</comment>